<organism evidence="7 8">
    <name type="scientific">Patella caerulea</name>
    <name type="common">Rayed Mediterranean limpet</name>
    <dbReference type="NCBI Taxonomy" id="87958"/>
    <lineage>
        <taxon>Eukaryota</taxon>
        <taxon>Metazoa</taxon>
        <taxon>Spiralia</taxon>
        <taxon>Lophotrochozoa</taxon>
        <taxon>Mollusca</taxon>
        <taxon>Gastropoda</taxon>
        <taxon>Patellogastropoda</taxon>
        <taxon>Patelloidea</taxon>
        <taxon>Patellidae</taxon>
        <taxon>Patella</taxon>
    </lineage>
</organism>
<evidence type="ECO:0000313" key="8">
    <source>
        <dbReference type="Proteomes" id="UP001347796"/>
    </source>
</evidence>
<evidence type="ECO:0000256" key="5">
    <source>
        <dbReference type="ARBA" id="ARBA00023128"/>
    </source>
</evidence>
<dbReference type="Pfam" id="PF14955">
    <property type="entry name" value="MRP-S24"/>
    <property type="match status" value="1"/>
</dbReference>
<dbReference type="EMBL" id="JAZGQO010000004">
    <property type="protein sequence ID" value="KAK6187130.1"/>
    <property type="molecule type" value="Genomic_DNA"/>
</dbReference>
<reference evidence="7 8" key="1">
    <citation type="submission" date="2024-01" db="EMBL/GenBank/DDBJ databases">
        <title>The genome of the rayed Mediterranean limpet Patella caerulea (Linnaeus, 1758).</title>
        <authorList>
            <person name="Anh-Thu Weber A."/>
            <person name="Halstead-Nussloch G."/>
        </authorList>
    </citation>
    <scope>NUCLEOTIDE SEQUENCE [LARGE SCALE GENOMIC DNA]</scope>
    <source>
        <strain evidence="7">AATW-2023a</strain>
        <tissue evidence="7">Whole specimen</tissue>
    </source>
</reference>
<evidence type="ECO:0000256" key="1">
    <source>
        <dbReference type="ARBA" id="ARBA00004173"/>
    </source>
</evidence>
<dbReference type="GO" id="GO:0005840">
    <property type="term" value="C:ribosome"/>
    <property type="evidence" value="ECO:0007669"/>
    <property type="project" value="UniProtKB-KW"/>
</dbReference>
<keyword evidence="4" id="KW-0689">Ribosomal protein</keyword>
<keyword evidence="6" id="KW-0687">Ribonucleoprotein</keyword>
<dbReference type="GO" id="GO:1990904">
    <property type="term" value="C:ribonucleoprotein complex"/>
    <property type="evidence" value="ECO:0007669"/>
    <property type="project" value="UniProtKB-KW"/>
</dbReference>
<gene>
    <name evidence="7" type="ORF">SNE40_005221</name>
</gene>
<evidence type="ECO:0008006" key="9">
    <source>
        <dbReference type="Google" id="ProtNLM"/>
    </source>
</evidence>
<dbReference type="InterPro" id="IPR026146">
    <property type="entry name" value="Ribosomal_uS3m"/>
</dbReference>
<dbReference type="PANTHER" id="PTHR21244">
    <property type="entry name" value="MITOCHONDRIAL 28S RIBOSOMAL PROTEIN S24"/>
    <property type="match status" value="1"/>
</dbReference>
<dbReference type="GO" id="GO:0005739">
    <property type="term" value="C:mitochondrion"/>
    <property type="evidence" value="ECO:0007669"/>
    <property type="project" value="UniProtKB-SubCell"/>
</dbReference>
<comment type="subcellular location">
    <subcellularLocation>
        <location evidence="1">Mitochondrion</location>
    </subcellularLocation>
</comment>
<evidence type="ECO:0000256" key="3">
    <source>
        <dbReference type="ARBA" id="ARBA00022946"/>
    </source>
</evidence>
<proteinExistence type="inferred from homology"/>
<name>A0AAN8K367_PATCE</name>
<protein>
    <recommendedName>
        <fullName evidence="9">28S ribosomal protein S24, mitochondrial</fullName>
    </recommendedName>
</protein>
<dbReference type="Proteomes" id="UP001347796">
    <property type="component" value="Unassembled WGS sequence"/>
</dbReference>
<accession>A0AAN8K367</accession>
<comment type="caution">
    <text evidence="7">The sequence shown here is derived from an EMBL/GenBank/DDBJ whole genome shotgun (WGS) entry which is preliminary data.</text>
</comment>
<evidence type="ECO:0000313" key="7">
    <source>
        <dbReference type="EMBL" id="KAK6187130.1"/>
    </source>
</evidence>
<dbReference type="GO" id="GO:0006412">
    <property type="term" value="P:translation"/>
    <property type="evidence" value="ECO:0007669"/>
    <property type="project" value="TreeGrafter"/>
</dbReference>
<keyword evidence="3" id="KW-0809">Transit peptide</keyword>
<evidence type="ECO:0000256" key="6">
    <source>
        <dbReference type="ARBA" id="ARBA00023274"/>
    </source>
</evidence>
<evidence type="ECO:0000256" key="2">
    <source>
        <dbReference type="ARBA" id="ARBA00010761"/>
    </source>
</evidence>
<dbReference type="AlphaFoldDB" id="A0AAN8K367"/>
<sequence>MIKRGIQTTSCQCKNIRSGIPKTTPFKNKPLSYEEAQPPYRIGVTKAWNSWNTSNLKDEGKTGETTIDDMFIRRFVKGTFHYLLASEVIIKRRHNMIIICGLLFGSYQQRMSHDPKKYYFLIGYSEELLSHFLKCPVKMEFSVVTDKNDMVFKKI</sequence>
<comment type="similarity">
    <text evidence="2">Belongs to the universal ribosomal protein uS3 family.</text>
</comment>
<keyword evidence="5" id="KW-0496">Mitochondrion</keyword>
<evidence type="ECO:0000256" key="4">
    <source>
        <dbReference type="ARBA" id="ARBA00022980"/>
    </source>
</evidence>
<dbReference type="PANTHER" id="PTHR21244:SF1">
    <property type="entry name" value="SMALL RIBOSOMAL SUBUNIT PROTEIN US3M"/>
    <property type="match status" value="1"/>
</dbReference>
<keyword evidence="8" id="KW-1185">Reference proteome</keyword>